<dbReference type="InterPro" id="IPR002401">
    <property type="entry name" value="Cyt_P450_E_grp-I"/>
</dbReference>
<evidence type="ECO:0000256" key="2">
    <source>
        <dbReference type="ARBA" id="ARBA00004174"/>
    </source>
</evidence>
<evidence type="ECO:0000256" key="4">
    <source>
        <dbReference type="ARBA" id="ARBA00010617"/>
    </source>
</evidence>
<dbReference type="AlphaFoldDB" id="A0A9N9TL03"/>
<reference evidence="16" key="1">
    <citation type="submission" date="2022-01" db="EMBL/GenBank/DDBJ databases">
        <authorList>
            <person name="King R."/>
        </authorList>
    </citation>
    <scope>NUCLEOTIDE SEQUENCE</scope>
</reference>
<dbReference type="PRINTS" id="PR00463">
    <property type="entry name" value="EP450I"/>
</dbReference>
<keyword evidence="9 14" id="KW-0560">Oxidoreductase</keyword>
<keyword evidence="6 13" id="KW-0479">Metal-binding</keyword>
<keyword evidence="7" id="KW-0256">Endoplasmic reticulum</keyword>
<dbReference type="InterPro" id="IPR036396">
    <property type="entry name" value="Cyt_P450_sf"/>
</dbReference>
<evidence type="ECO:0000256" key="11">
    <source>
        <dbReference type="ARBA" id="ARBA00023033"/>
    </source>
</evidence>
<dbReference type="InterPro" id="IPR050476">
    <property type="entry name" value="Insect_CytP450_Detox"/>
</dbReference>
<evidence type="ECO:0000256" key="3">
    <source>
        <dbReference type="ARBA" id="ARBA00004406"/>
    </source>
</evidence>
<accession>A0A9N9TL03</accession>
<organism evidence="16 17">
    <name type="scientific">Phyllotreta striolata</name>
    <name type="common">Striped flea beetle</name>
    <name type="synonym">Crioceris striolata</name>
    <dbReference type="NCBI Taxonomy" id="444603"/>
    <lineage>
        <taxon>Eukaryota</taxon>
        <taxon>Metazoa</taxon>
        <taxon>Ecdysozoa</taxon>
        <taxon>Arthropoda</taxon>
        <taxon>Hexapoda</taxon>
        <taxon>Insecta</taxon>
        <taxon>Pterygota</taxon>
        <taxon>Neoptera</taxon>
        <taxon>Endopterygota</taxon>
        <taxon>Coleoptera</taxon>
        <taxon>Polyphaga</taxon>
        <taxon>Cucujiformia</taxon>
        <taxon>Chrysomeloidea</taxon>
        <taxon>Chrysomelidae</taxon>
        <taxon>Galerucinae</taxon>
        <taxon>Alticini</taxon>
        <taxon>Phyllotreta</taxon>
    </lineage>
</organism>
<dbReference type="PROSITE" id="PS00086">
    <property type="entry name" value="CYTOCHROME_P450"/>
    <property type="match status" value="1"/>
</dbReference>
<dbReference type="GO" id="GO:0005789">
    <property type="term" value="C:endoplasmic reticulum membrane"/>
    <property type="evidence" value="ECO:0007669"/>
    <property type="project" value="UniProtKB-SubCell"/>
</dbReference>
<dbReference type="GO" id="GO:0005506">
    <property type="term" value="F:iron ion binding"/>
    <property type="evidence" value="ECO:0007669"/>
    <property type="project" value="InterPro"/>
</dbReference>
<dbReference type="Gene3D" id="1.10.630.10">
    <property type="entry name" value="Cytochrome P450"/>
    <property type="match status" value="1"/>
</dbReference>
<keyword evidence="8" id="KW-0492">Microsome</keyword>
<dbReference type="CDD" id="cd11056">
    <property type="entry name" value="CYP6-like"/>
    <property type="match status" value="1"/>
</dbReference>
<evidence type="ECO:0000256" key="12">
    <source>
        <dbReference type="ARBA" id="ARBA00023136"/>
    </source>
</evidence>
<keyword evidence="15" id="KW-0812">Transmembrane</keyword>
<dbReference type="PRINTS" id="PR00385">
    <property type="entry name" value="P450"/>
</dbReference>
<keyword evidence="5 13" id="KW-0349">Heme</keyword>
<protein>
    <recommendedName>
        <fullName evidence="18">Cytochrome P450</fullName>
    </recommendedName>
</protein>
<evidence type="ECO:0000313" key="17">
    <source>
        <dbReference type="Proteomes" id="UP001153712"/>
    </source>
</evidence>
<keyword evidence="17" id="KW-1185">Reference proteome</keyword>
<evidence type="ECO:0000256" key="15">
    <source>
        <dbReference type="SAM" id="Phobius"/>
    </source>
</evidence>
<dbReference type="InterPro" id="IPR017972">
    <property type="entry name" value="Cyt_P450_CS"/>
</dbReference>
<dbReference type="PANTHER" id="PTHR24292">
    <property type="entry name" value="CYTOCHROME P450"/>
    <property type="match status" value="1"/>
</dbReference>
<evidence type="ECO:0008006" key="18">
    <source>
        <dbReference type="Google" id="ProtNLM"/>
    </source>
</evidence>
<evidence type="ECO:0000256" key="14">
    <source>
        <dbReference type="RuleBase" id="RU000461"/>
    </source>
</evidence>
<dbReference type="FunFam" id="1.10.630.10:FF:000042">
    <property type="entry name" value="Cytochrome P450"/>
    <property type="match status" value="1"/>
</dbReference>
<evidence type="ECO:0000256" key="9">
    <source>
        <dbReference type="ARBA" id="ARBA00023002"/>
    </source>
</evidence>
<evidence type="ECO:0000256" key="10">
    <source>
        <dbReference type="ARBA" id="ARBA00023004"/>
    </source>
</evidence>
<dbReference type="EMBL" id="OU900095">
    <property type="protein sequence ID" value="CAG9858345.1"/>
    <property type="molecule type" value="Genomic_DNA"/>
</dbReference>
<keyword evidence="15" id="KW-1133">Transmembrane helix</keyword>
<dbReference type="GO" id="GO:0020037">
    <property type="term" value="F:heme binding"/>
    <property type="evidence" value="ECO:0007669"/>
    <property type="project" value="InterPro"/>
</dbReference>
<comment type="cofactor">
    <cofactor evidence="1 13">
        <name>heme</name>
        <dbReference type="ChEBI" id="CHEBI:30413"/>
    </cofactor>
</comment>
<keyword evidence="11 14" id="KW-0503">Monooxygenase</keyword>
<feature type="binding site" description="axial binding residue" evidence="13">
    <location>
        <position position="443"/>
    </location>
    <ligand>
        <name>heme</name>
        <dbReference type="ChEBI" id="CHEBI:30413"/>
    </ligand>
    <ligandPart>
        <name>Fe</name>
        <dbReference type="ChEBI" id="CHEBI:18248"/>
    </ligandPart>
</feature>
<evidence type="ECO:0000256" key="1">
    <source>
        <dbReference type="ARBA" id="ARBA00001971"/>
    </source>
</evidence>
<evidence type="ECO:0000256" key="8">
    <source>
        <dbReference type="ARBA" id="ARBA00022848"/>
    </source>
</evidence>
<evidence type="ECO:0000256" key="6">
    <source>
        <dbReference type="ARBA" id="ARBA00022723"/>
    </source>
</evidence>
<keyword evidence="12 15" id="KW-0472">Membrane</keyword>
<feature type="transmembrane region" description="Helical" evidence="15">
    <location>
        <begin position="6"/>
        <end position="26"/>
    </location>
</feature>
<sequence>MWLTNKLSTDLIIAFITLIIAAYFYIKHKYSYWKRKGVVQLNPIFPFGNFEMKLPKGIKIGADSDKFYQAFKKMGVPYGGVYIGLSPNLVVMDPDIVKTIVTKDFASFVDRGLYQNPHKPITRTLITQKGEDWKQSRSRFTAVLTSSKLRNLVNNVEHCKDDLINSLEKSSEAQKDVDVHHTLSLFITDLITFLVFGVSANSFKSETAEFNEFGMAFFQKFTFGHQLKLLVTQLYPDLSRKLNLSNIQEEINVFATEFVTKSVEYRRKNNVKGTGFLQMLMDAQEAGMDIDMNEMISQSFVFFAGGLETSSTTTTSVLYELSKNKELQDKARQEIISVKEKHGGKITYDYLMELNYIYQLIHEALRMYPLLLNIYRVCVQDYELPGTDLVIEKGTQLIFPAIGYHRDADLFPDPMKFDPSRFDDFKNTKYRGYMPFGEGPRNCVASRLGILQSKFALSVILENFEVSPSSKTVEPLELEGTSFTLSLKTPIYLKFKQIKK</sequence>
<comment type="subcellular location">
    <subcellularLocation>
        <location evidence="3">Endoplasmic reticulum membrane</location>
        <topology evidence="3">Peripheral membrane protein</topology>
    </subcellularLocation>
    <subcellularLocation>
        <location evidence="2">Microsome membrane</location>
        <topology evidence="2">Peripheral membrane protein</topology>
    </subcellularLocation>
</comment>
<dbReference type="Proteomes" id="UP001153712">
    <property type="component" value="Chromosome 2"/>
</dbReference>
<dbReference type="OrthoDB" id="6717142at2759"/>
<proteinExistence type="inferred from homology"/>
<comment type="similarity">
    <text evidence="4 14">Belongs to the cytochrome P450 family.</text>
</comment>
<dbReference type="Pfam" id="PF00067">
    <property type="entry name" value="p450"/>
    <property type="match status" value="1"/>
</dbReference>
<dbReference type="SUPFAM" id="SSF48264">
    <property type="entry name" value="Cytochrome P450"/>
    <property type="match status" value="1"/>
</dbReference>
<dbReference type="PANTHER" id="PTHR24292:SF100">
    <property type="entry name" value="CYTOCHROME P450 6A16, ISOFORM B-RELATED"/>
    <property type="match status" value="1"/>
</dbReference>
<dbReference type="GO" id="GO:0004497">
    <property type="term" value="F:monooxygenase activity"/>
    <property type="evidence" value="ECO:0007669"/>
    <property type="project" value="UniProtKB-KW"/>
</dbReference>
<evidence type="ECO:0000313" key="16">
    <source>
        <dbReference type="EMBL" id="CAG9858345.1"/>
    </source>
</evidence>
<keyword evidence="10 13" id="KW-0408">Iron</keyword>
<dbReference type="GO" id="GO:0016705">
    <property type="term" value="F:oxidoreductase activity, acting on paired donors, with incorporation or reduction of molecular oxygen"/>
    <property type="evidence" value="ECO:0007669"/>
    <property type="project" value="InterPro"/>
</dbReference>
<evidence type="ECO:0000256" key="13">
    <source>
        <dbReference type="PIRSR" id="PIRSR602401-1"/>
    </source>
</evidence>
<name>A0A9N9TL03_PHYSR</name>
<evidence type="ECO:0000256" key="5">
    <source>
        <dbReference type="ARBA" id="ARBA00022617"/>
    </source>
</evidence>
<gene>
    <name evidence="16" type="ORF">PHYEVI_LOCUS4735</name>
</gene>
<evidence type="ECO:0000256" key="7">
    <source>
        <dbReference type="ARBA" id="ARBA00022824"/>
    </source>
</evidence>
<dbReference type="InterPro" id="IPR001128">
    <property type="entry name" value="Cyt_P450"/>
</dbReference>